<accession>A0A6J4U645</accession>
<organism evidence="1">
    <name type="scientific">uncultured Sphingosinicella sp</name>
    <dbReference type="NCBI Taxonomy" id="478748"/>
    <lineage>
        <taxon>Bacteria</taxon>
        <taxon>Pseudomonadati</taxon>
        <taxon>Pseudomonadota</taxon>
        <taxon>Alphaproteobacteria</taxon>
        <taxon>Sphingomonadales</taxon>
        <taxon>Sphingosinicellaceae</taxon>
        <taxon>Sphingosinicella</taxon>
        <taxon>environmental samples</taxon>
    </lineage>
</organism>
<dbReference type="AlphaFoldDB" id="A0A6J4U645"/>
<protein>
    <submittedName>
        <fullName evidence="1">Uncharacterized protein</fullName>
    </submittedName>
</protein>
<reference evidence="1" key="1">
    <citation type="submission" date="2020-02" db="EMBL/GenBank/DDBJ databases">
        <authorList>
            <person name="Meier V. D."/>
        </authorList>
    </citation>
    <scope>NUCLEOTIDE SEQUENCE</scope>
    <source>
        <strain evidence="1">AVDCRST_MAG23</strain>
    </source>
</reference>
<name>A0A6J4U645_9SPHN</name>
<sequence length="101" mass="11474">MSESSPIQRVEDALKTAGVEVQGLAATLVEAAKGDELNRRQLMSRTEAAFREGFLTGKRWPKFAPYVTDVWRKSEFYLRYYAKKGGTAETDDRYAKYNDLG</sequence>
<dbReference type="EMBL" id="CADCWD010000072">
    <property type="protein sequence ID" value="CAA9541605.1"/>
    <property type="molecule type" value="Genomic_DNA"/>
</dbReference>
<gene>
    <name evidence="1" type="ORF">AVDCRST_MAG23-2122</name>
</gene>
<evidence type="ECO:0000313" key="1">
    <source>
        <dbReference type="EMBL" id="CAA9541605.1"/>
    </source>
</evidence>
<proteinExistence type="predicted"/>